<comment type="caution">
    <text evidence="3">The sequence shown here is derived from an EMBL/GenBank/DDBJ whole genome shotgun (WGS) entry which is preliminary data.</text>
</comment>
<feature type="non-terminal residue" evidence="3">
    <location>
        <position position="1"/>
    </location>
</feature>
<dbReference type="AlphaFoldDB" id="A0A850XJY7"/>
<feature type="domain" description="Peptidase S1" evidence="2">
    <location>
        <begin position="32"/>
        <end position="114"/>
    </location>
</feature>
<reference evidence="3" key="1">
    <citation type="submission" date="2019-09" db="EMBL/GenBank/DDBJ databases">
        <title>Bird 10,000 Genomes (B10K) Project - Family phase.</title>
        <authorList>
            <person name="Zhang G."/>
        </authorList>
    </citation>
    <scope>NUCLEOTIDE SEQUENCE</scope>
    <source>
        <strain evidence="3">B10K-DU-008-47</strain>
        <tissue evidence="3">Mixed tissue sample</tissue>
    </source>
</reference>
<evidence type="ECO:0000313" key="3">
    <source>
        <dbReference type="EMBL" id="NWH83138.1"/>
    </source>
</evidence>
<dbReference type="PANTHER" id="PTHR24271">
    <property type="entry name" value="KALLIKREIN-RELATED"/>
    <property type="match status" value="1"/>
</dbReference>
<evidence type="ECO:0000256" key="1">
    <source>
        <dbReference type="ARBA" id="ARBA00023157"/>
    </source>
</evidence>
<dbReference type="InterPro" id="IPR043504">
    <property type="entry name" value="Peptidase_S1_PA_chymotrypsin"/>
</dbReference>
<proteinExistence type="predicted"/>
<dbReference type="Gene3D" id="2.40.10.10">
    <property type="entry name" value="Trypsin-like serine proteases"/>
    <property type="match status" value="2"/>
</dbReference>
<sequence length="121" mass="12643">VTSSRPRGCSRSAAAAVLGCSAVMGSDGSQPLWQLDGSVTLSRTRRLVGLLGKEPVAGAGCSLAGWGVRGHQGLSATLQEMEVTVLDARMCNNSRFWHGGIAPTMICFQGRRKGSAPSKVR</sequence>
<accession>A0A850XJY7</accession>
<dbReference type="Proteomes" id="UP000653271">
    <property type="component" value="Unassembled WGS sequence"/>
</dbReference>
<dbReference type="OrthoDB" id="5597713at2759"/>
<name>A0A850XJY7_PIACA</name>
<organism evidence="3 4">
    <name type="scientific">Piaya cayana</name>
    <name type="common">Common squirrel cuckoo</name>
    <dbReference type="NCBI Taxonomy" id="33601"/>
    <lineage>
        <taxon>Eukaryota</taxon>
        <taxon>Metazoa</taxon>
        <taxon>Chordata</taxon>
        <taxon>Craniata</taxon>
        <taxon>Vertebrata</taxon>
        <taxon>Euteleostomi</taxon>
        <taxon>Archelosauria</taxon>
        <taxon>Archosauria</taxon>
        <taxon>Dinosauria</taxon>
        <taxon>Saurischia</taxon>
        <taxon>Theropoda</taxon>
        <taxon>Coelurosauria</taxon>
        <taxon>Aves</taxon>
        <taxon>Neognathae</taxon>
        <taxon>Neoaves</taxon>
        <taxon>Otidimorphae</taxon>
        <taxon>Cuculiformes</taxon>
        <taxon>Coccyzidae</taxon>
        <taxon>Piaya</taxon>
    </lineage>
</organism>
<evidence type="ECO:0000313" key="4">
    <source>
        <dbReference type="Proteomes" id="UP000653271"/>
    </source>
</evidence>
<dbReference type="EMBL" id="WAAB01110319">
    <property type="protein sequence ID" value="NWH83138.1"/>
    <property type="molecule type" value="Genomic_DNA"/>
</dbReference>
<dbReference type="InterPro" id="IPR009003">
    <property type="entry name" value="Peptidase_S1_PA"/>
</dbReference>
<dbReference type="InterPro" id="IPR001254">
    <property type="entry name" value="Trypsin_dom"/>
</dbReference>
<keyword evidence="4" id="KW-1185">Reference proteome</keyword>
<evidence type="ECO:0000259" key="2">
    <source>
        <dbReference type="Pfam" id="PF00089"/>
    </source>
</evidence>
<dbReference type="GO" id="GO:0006508">
    <property type="term" value="P:proteolysis"/>
    <property type="evidence" value="ECO:0007669"/>
    <property type="project" value="InterPro"/>
</dbReference>
<dbReference type="PANTHER" id="PTHR24271:SF51">
    <property type="entry name" value="GRANZYME M"/>
    <property type="match status" value="1"/>
</dbReference>
<protein>
    <submittedName>
        <fullName evidence="3">GRAM protein</fullName>
    </submittedName>
</protein>
<dbReference type="Pfam" id="PF00089">
    <property type="entry name" value="Trypsin"/>
    <property type="match status" value="1"/>
</dbReference>
<keyword evidence="1" id="KW-1015">Disulfide bond</keyword>
<dbReference type="GO" id="GO:0004252">
    <property type="term" value="F:serine-type endopeptidase activity"/>
    <property type="evidence" value="ECO:0007669"/>
    <property type="project" value="InterPro"/>
</dbReference>
<gene>
    <name evidence="3" type="primary">Gzmm_1</name>
    <name evidence="3" type="ORF">PIACAY_R14915</name>
</gene>
<feature type="non-terminal residue" evidence="3">
    <location>
        <position position="121"/>
    </location>
</feature>
<dbReference type="SUPFAM" id="SSF50494">
    <property type="entry name" value="Trypsin-like serine proteases"/>
    <property type="match status" value="1"/>
</dbReference>